<dbReference type="InterPro" id="IPR020904">
    <property type="entry name" value="Sc_DH/Rdtase_CS"/>
</dbReference>
<dbReference type="PRINTS" id="PR00081">
    <property type="entry name" value="GDHRDH"/>
</dbReference>
<dbReference type="InterPro" id="IPR036291">
    <property type="entry name" value="NAD(P)-bd_dom_sf"/>
</dbReference>
<organism evidence="5 6">
    <name type="scientific">Candidatus Avichristensenella intestinipullorum</name>
    <dbReference type="NCBI Taxonomy" id="2840693"/>
    <lineage>
        <taxon>Bacteria</taxon>
        <taxon>Bacillati</taxon>
        <taxon>Bacillota</taxon>
        <taxon>Clostridia</taxon>
        <taxon>Candidatus Avichristensenella</taxon>
    </lineage>
</organism>
<comment type="similarity">
    <text evidence="1 3">Belongs to the short-chain dehydrogenases/reductases (SDR) family.</text>
</comment>
<dbReference type="PROSITE" id="PS00061">
    <property type="entry name" value="ADH_SHORT"/>
    <property type="match status" value="1"/>
</dbReference>
<evidence type="ECO:0000256" key="2">
    <source>
        <dbReference type="ARBA" id="ARBA00023002"/>
    </source>
</evidence>
<feature type="domain" description="Ketoreductase" evidence="4">
    <location>
        <begin position="2"/>
        <end position="179"/>
    </location>
</feature>
<dbReference type="CDD" id="cd05374">
    <property type="entry name" value="17beta-HSD-like_SDR_c"/>
    <property type="match status" value="1"/>
</dbReference>
<gene>
    <name evidence="5" type="ORF">IAA66_02845</name>
</gene>
<dbReference type="SUPFAM" id="SSF51735">
    <property type="entry name" value="NAD(P)-binding Rossmann-fold domains"/>
    <property type="match status" value="1"/>
</dbReference>
<keyword evidence="2" id="KW-0560">Oxidoreductase</keyword>
<proteinExistence type="inferred from homology"/>
<name>A0A9D1CJB9_9FIRM</name>
<evidence type="ECO:0000256" key="1">
    <source>
        <dbReference type="ARBA" id="ARBA00006484"/>
    </source>
</evidence>
<dbReference type="Gene3D" id="3.40.50.720">
    <property type="entry name" value="NAD(P)-binding Rossmann-like Domain"/>
    <property type="match status" value="1"/>
</dbReference>
<evidence type="ECO:0000313" key="5">
    <source>
        <dbReference type="EMBL" id="HIQ62509.1"/>
    </source>
</evidence>
<dbReference type="PANTHER" id="PTHR44196:SF1">
    <property type="entry name" value="DEHYDROGENASE_REDUCTASE SDR FAMILY MEMBER 7B"/>
    <property type="match status" value="1"/>
</dbReference>
<dbReference type="PRINTS" id="PR00080">
    <property type="entry name" value="SDRFAMILY"/>
</dbReference>
<sequence>MPVALVAGASSGLGRAVARRLAADGWRTYAGARAFARGEAPPEGCQAVPLDVTDGASVSDCVRRVLDAEGRIDALVNCAALLTLGSGEETSVEEIRRVLDTNFLGAVRMVQAVLPAMRAQGGGRIVQFSSLNGLFGIPFQGAYTASKHALEGWSECLAMETRPFGVQVTLVAPGDCRGGSDAYRLHARAAGLEGSPYAASYAGACARIRADESGGLPPERVARAVSRALRRRRPPARIIVAGPDQRLAAWLHDLLPGHWFYRILAAYYSPPKKEGRR</sequence>
<reference evidence="5" key="1">
    <citation type="submission" date="2020-10" db="EMBL/GenBank/DDBJ databases">
        <authorList>
            <person name="Gilroy R."/>
        </authorList>
    </citation>
    <scope>NUCLEOTIDE SEQUENCE</scope>
    <source>
        <strain evidence="5">ChiHile30-977</strain>
    </source>
</reference>
<evidence type="ECO:0000259" key="4">
    <source>
        <dbReference type="SMART" id="SM00822"/>
    </source>
</evidence>
<evidence type="ECO:0000313" key="6">
    <source>
        <dbReference type="Proteomes" id="UP000886819"/>
    </source>
</evidence>
<dbReference type="GO" id="GO:0016020">
    <property type="term" value="C:membrane"/>
    <property type="evidence" value="ECO:0007669"/>
    <property type="project" value="TreeGrafter"/>
</dbReference>
<dbReference type="GO" id="GO:0016491">
    <property type="term" value="F:oxidoreductase activity"/>
    <property type="evidence" value="ECO:0007669"/>
    <property type="project" value="UniProtKB-KW"/>
</dbReference>
<accession>A0A9D1CJB9</accession>
<dbReference type="EMBL" id="DVFI01000037">
    <property type="protein sequence ID" value="HIQ62509.1"/>
    <property type="molecule type" value="Genomic_DNA"/>
</dbReference>
<reference evidence="5" key="2">
    <citation type="journal article" date="2021" name="PeerJ">
        <title>Extensive microbial diversity within the chicken gut microbiome revealed by metagenomics and culture.</title>
        <authorList>
            <person name="Gilroy R."/>
            <person name="Ravi A."/>
            <person name="Getino M."/>
            <person name="Pursley I."/>
            <person name="Horton D.L."/>
            <person name="Alikhan N.F."/>
            <person name="Baker D."/>
            <person name="Gharbi K."/>
            <person name="Hall N."/>
            <person name="Watson M."/>
            <person name="Adriaenssens E.M."/>
            <person name="Foster-Nyarko E."/>
            <person name="Jarju S."/>
            <person name="Secka A."/>
            <person name="Antonio M."/>
            <person name="Oren A."/>
            <person name="Chaudhuri R.R."/>
            <person name="La Ragione R."/>
            <person name="Hildebrand F."/>
            <person name="Pallen M.J."/>
        </authorList>
    </citation>
    <scope>NUCLEOTIDE SEQUENCE</scope>
    <source>
        <strain evidence="5">ChiHile30-977</strain>
    </source>
</reference>
<dbReference type="SMART" id="SM00822">
    <property type="entry name" value="PKS_KR"/>
    <property type="match status" value="1"/>
</dbReference>
<dbReference type="Proteomes" id="UP000886819">
    <property type="component" value="Unassembled WGS sequence"/>
</dbReference>
<dbReference type="Pfam" id="PF00106">
    <property type="entry name" value="adh_short"/>
    <property type="match status" value="1"/>
</dbReference>
<dbReference type="PANTHER" id="PTHR44196">
    <property type="entry name" value="DEHYDROGENASE/REDUCTASE SDR FAMILY MEMBER 7B"/>
    <property type="match status" value="1"/>
</dbReference>
<dbReference type="AlphaFoldDB" id="A0A9D1CJB9"/>
<comment type="caution">
    <text evidence="5">The sequence shown here is derived from an EMBL/GenBank/DDBJ whole genome shotgun (WGS) entry which is preliminary data.</text>
</comment>
<dbReference type="InterPro" id="IPR057326">
    <property type="entry name" value="KR_dom"/>
</dbReference>
<evidence type="ECO:0000256" key="3">
    <source>
        <dbReference type="RuleBase" id="RU000363"/>
    </source>
</evidence>
<protein>
    <submittedName>
        <fullName evidence="5">SDR family oxidoreductase</fullName>
    </submittedName>
</protein>
<dbReference type="InterPro" id="IPR002347">
    <property type="entry name" value="SDR_fam"/>
</dbReference>